<dbReference type="RefSeq" id="XP_067713074.1">
    <property type="nucleotide sequence ID" value="XM_067856973.1"/>
</dbReference>
<evidence type="ECO:0000256" key="1">
    <source>
        <dbReference type="SAM" id="MobiDB-lite"/>
    </source>
</evidence>
<dbReference type="GeneID" id="94192486"/>
<protein>
    <submittedName>
        <fullName evidence="2">Uncharacterized protein</fullName>
    </submittedName>
</protein>
<reference evidence="2 3" key="1">
    <citation type="submission" date="2021-06" db="EMBL/GenBank/DDBJ databases">
        <title>Genome sequence of Babesia caballi.</title>
        <authorList>
            <person name="Yamagishi J."/>
            <person name="Kidaka T."/>
            <person name="Ochi A."/>
        </authorList>
    </citation>
    <scope>NUCLEOTIDE SEQUENCE [LARGE SCALE GENOMIC DNA]</scope>
    <source>
        <strain evidence="2">USDA-D6B2</strain>
    </source>
</reference>
<gene>
    <name evidence="2" type="ORF">BcabD6B2_04380</name>
</gene>
<dbReference type="AlphaFoldDB" id="A0AAV4LLL0"/>
<comment type="caution">
    <text evidence="2">The sequence shown here is derived from an EMBL/GenBank/DDBJ whole genome shotgun (WGS) entry which is preliminary data.</text>
</comment>
<organism evidence="2 3">
    <name type="scientific">Babesia caballi</name>
    <dbReference type="NCBI Taxonomy" id="5871"/>
    <lineage>
        <taxon>Eukaryota</taxon>
        <taxon>Sar</taxon>
        <taxon>Alveolata</taxon>
        <taxon>Apicomplexa</taxon>
        <taxon>Aconoidasida</taxon>
        <taxon>Piroplasmida</taxon>
        <taxon>Babesiidae</taxon>
        <taxon>Babesia</taxon>
    </lineage>
</organism>
<dbReference type="Proteomes" id="UP001497744">
    <property type="component" value="Unassembled WGS sequence"/>
</dbReference>
<sequence length="271" mass="28763">MLEGGCHTADRVRELRNVLGDKTRLDTFRQGEGVADQDGVAVDQPVEAGLDVFQGELDPAEPLRGDAGVQRPIVGDISLRLHHGVENHSEEAVDDGDAREGGAAGGGDHLAIHGKGLGKERVGAEPVCDRGVTAQVSLGEREAASPDPVVRGCMAGIGAKVLRSGDAGEGGRPVLVERVVQLLLSFAQLPRGGNVGLYDRHQAVLGDAWVDLVEDLARGLAQVSEFARLRKVVLPVLDQRLVSHHELRDVALLATLGRVYGHEQQALPMCH</sequence>
<evidence type="ECO:0000313" key="2">
    <source>
        <dbReference type="EMBL" id="GIX61003.1"/>
    </source>
</evidence>
<evidence type="ECO:0000313" key="3">
    <source>
        <dbReference type="Proteomes" id="UP001497744"/>
    </source>
</evidence>
<proteinExistence type="predicted"/>
<feature type="compositionally biased region" description="Basic and acidic residues" evidence="1">
    <location>
        <begin position="85"/>
        <end position="100"/>
    </location>
</feature>
<dbReference type="EMBL" id="BPLF01000001">
    <property type="protein sequence ID" value="GIX61003.1"/>
    <property type="molecule type" value="Genomic_DNA"/>
</dbReference>
<keyword evidence="3" id="KW-1185">Reference proteome</keyword>
<accession>A0AAV4LLL0</accession>
<feature type="region of interest" description="Disordered" evidence="1">
    <location>
        <begin position="85"/>
        <end position="114"/>
    </location>
</feature>
<name>A0AAV4LLL0_BABCB</name>